<name>A0A4S4FLD6_9MICO</name>
<dbReference type="InterPro" id="IPR001261">
    <property type="entry name" value="ArgE/DapE_CS"/>
</dbReference>
<dbReference type="InterPro" id="IPR036264">
    <property type="entry name" value="Bact_exopeptidase_dim_dom"/>
</dbReference>
<evidence type="ECO:0000313" key="7">
    <source>
        <dbReference type="Proteomes" id="UP000307380"/>
    </source>
</evidence>
<dbReference type="InterPro" id="IPR011650">
    <property type="entry name" value="Peptidase_M20_dimer"/>
</dbReference>
<evidence type="ECO:0000256" key="3">
    <source>
        <dbReference type="ARBA" id="ARBA00022801"/>
    </source>
</evidence>
<dbReference type="PANTHER" id="PTHR43808">
    <property type="entry name" value="ACETYLORNITHINE DEACETYLASE"/>
    <property type="match status" value="1"/>
</dbReference>
<protein>
    <submittedName>
        <fullName evidence="6">M20/M25/M40 family metallo-hydrolase</fullName>
    </submittedName>
</protein>
<dbReference type="Proteomes" id="UP000307380">
    <property type="component" value="Unassembled WGS sequence"/>
</dbReference>
<dbReference type="PANTHER" id="PTHR43808:SF25">
    <property type="entry name" value="PEPTIDASE M20 DIMERISATION DOMAIN-CONTAINING PROTEIN"/>
    <property type="match status" value="1"/>
</dbReference>
<comment type="cofactor">
    <cofactor evidence="1">
        <name>Zn(2+)</name>
        <dbReference type="ChEBI" id="CHEBI:29105"/>
    </cofactor>
</comment>
<dbReference type="InterPro" id="IPR002933">
    <property type="entry name" value="Peptidase_M20"/>
</dbReference>
<evidence type="ECO:0000259" key="5">
    <source>
        <dbReference type="Pfam" id="PF07687"/>
    </source>
</evidence>
<proteinExistence type="predicted"/>
<keyword evidence="3 6" id="KW-0378">Hydrolase</keyword>
<dbReference type="PROSITE" id="PS00758">
    <property type="entry name" value="ARGE_DAPE_CPG2_1"/>
    <property type="match status" value="1"/>
</dbReference>
<dbReference type="OrthoDB" id="7055905at2"/>
<dbReference type="GO" id="GO:0016787">
    <property type="term" value="F:hydrolase activity"/>
    <property type="evidence" value="ECO:0007669"/>
    <property type="project" value="UniProtKB-KW"/>
</dbReference>
<evidence type="ECO:0000256" key="2">
    <source>
        <dbReference type="ARBA" id="ARBA00022723"/>
    </source>
</evidence>
<dbReference type="Gene3D" id="3.40.630.10">
    <property type="entry name" value="Zn peptidases"/>
    <property type="match status" value="2"/>
</dbReference>
<dbReference type="AlphaFoldDB" id="A0A4S4FLD6"/>
<dbReference type="Pfam" id="PF07687">
    <property type="entry name" value="M20_dimer"/>
    <property type="match status" value="1"/>
</dbReference>
<keyword evidence="4" id="KW-0862">Zinc</keyword>
<dbReference type="SUPFAM" id="SSF53187">
    <property type="entry name" value="Zn-dependent exopeptidases"/>
    <property type="match status" value="1"/>
</dbReference>
<feature type="domain" description="Peptidase M20 dimerisation" evidence="5">
    <location>
        <begin position="179"/>
        <end position="287"/>
    </location>
</feature>
<sequence length="396" mass="40845">MDDGVADDGAIAADVVDLLAALVRIDSGNVRLGGPGNSVLAELLACRLEESGFDVRTIGEDALQPSVIAIRRGTGGGRTLLINGHLDTVPVSGSAGDGLEPRVEAGRLHGRGSYDMKSGIAAAVVAAERAESTAGDVILTLVADEEFGSTGTEDVLRALRHEAIDGGVVVEPTDLQLTVAHRGFAWFRLEVQGRAAHGSQPELGVDAIAGTVHLLDAVRALGDTLAGRSAHPLLGFSTVRVSTIEGGTDAATIADHCTVTLERRTLPGETPHAVRAELESVLASAAERLGVTWLLEELVSRSALDTAPGPLEDAVSRAFTAVMGEAPVRRGDPWWTDAGLIAEAGIPVLVLGAAGGGAHAADEWVDIESVASLTAVLQRLVADFCGAKMEGDEELP</sequence>
<evidence type="ECO:0000256" key="4">
    <source>
        <dbReference type="ARBA" id="ARBA00022833"/>
    </source>
</evidence>
<dbReference type="GO" id="GO:0046872">
    <property type="term" value="F:metal ion binding"/>
    <property type="evidence" value="ECO:0007669"/>
    <property type="project" value="UniProtKB-KW"/>
</dbReference>
<dbReference type="Pfam" id="PF01546">
    <property type="entry name" value="Peptidase_M20"/>
    <property type="match status" value="1"/>
</dbReference>
<keyword evidence="7" id="KW-1185">Reference proteome</keyword>
<dbReference type="InterPro" id="IPR050072">
    <property type="entry name" value="Peptidase_M20A"/>
</dbReference>
<dbReference type="Gene3D" id="3.30.70.360">
    <property type="match status" value="1"/>
</dbReference>
<accession>A0A4S4FLD6</accession>
<reference evidence="6 7" key="1">
    <citation type="submission" date="2019-04" db="EMBL/GenBank/DDBJ databases">
        <authorList>
            <person name="Jiang L."/>
        </authorList>
    </citation>
    <scope>NUCLEOTIDE SEQUENCE [LARGE SCALE GENOMIC DNA]</scope>
    <source>
        <strain evidence="6 7">YIM 131861</strain>
    </source>
</reference>
<comment type="caution">
    <text evidence="6">The sequence shown here is derived from an EMBL/GenBank/DDBJ whole genome shotgun (WGS) entry which is preliminary data.</text>
</comment>
<gene>
    <name evidence="6" type="ORF">E6C70_14165</name>
</gene>
<dbReference type="SUPFAM" id="SSF55031">
    <property type="entry name" value="Bacterial exopeptidase dimerisation domain"/>
    <property type="match status" value="1"/>
</dbReference>
<dbReference type="EMBL" id="SSSN01000012">
    <property type="protein sequence ID" value="THG31230.1"/>
    <property type="molecule type" value="Genomic_DNA"/>
</dbReference>
<evidence type="ECO:0000256" key="1">
    <source>
        <dbReference type="ARBA" id="ARBA00001947"/>
    </source>
</evidence>
<organism evidence="6 7">
    <name type="scientific">Orlajensenia flava</name>
    <dbReference type="NCBI Taxonomy" id="2565934"/>
    <lineage>
        <taxon>Bacteria</taxon>
        <taxon>Bacillati</taxon>
        <taxon>Actinomycetota</taxon>
        <taxon>Actinomycetes</taxon>
        <taxon>Micrococcales</taxon>
        <taxon>Microbacteriaceae</taxon>
        <taxon>Orlajensenia</taxon>
    </lineage>
</organism>
<keyword evidence="2" id="KW-0479">Metal-binding</keyword>
<evidence type="ECO:0000313" key="6">
    <source>
        <dbReference type="EMBL" id="THG31230.1"/>
    </source>
</evidence>